<evidence type="ECO:0000259" key="5">
    <source>
        <dbReference type="PROSITE" id="PS50850"/>
    </source>
</evidence>
<feature type="transmembrane region" description="Helical" evidence="4">
    <location>
        <begin position="315"/>
        <end position="337"/>
    </location>
</feature>
<dbReference type="SUPFAM" id="SSF103473">
    <property type="entry name" value="MFS general substrate transporter"/>
    <property type="match status" value="1"/>
</dbReference>
<feature type="transmembrane region" description="Helical" evidence="4">
    <location>
        <begin position="145"/>
        <end position="165"/>
    </location>
</feature>
<feature type="transmembrane region" description="Helical" evidence="4">
    <location>
        <begin position="45"/>
        <end position="66"/>
    </location>
</feature>
<feature type="domain" description="Major facilitator superfamily (MFS) profile" evidence="5">
    <location>
        <begin position="8"/>
        <end position="404"/>
    </location>
</feature>
<keyword evidence="1 4" id="KW-0812">Transmembrane</keyword>
<keyword evidence="7" id="KW-1185">Reference proteome</keyword>
<dbReference type="InterPro" id="IPR011701">
    <property type="entry name" value="MFS"/>
</dbReference>
<accession>A0A078KXW7</accession>
<keyword evidence="2 4" id="KW-1133">Transmembrane helix</keyword>
<dbReference type="InterPro" id="IPR020846">
    <property type="entry name" value="MFS_dom"/>
</dbReference>
<evidence type="ECO:0000256" key="2">
    <source>
        <dbReference type="ARBA" id="ARBA00022989"/>
    </source>
</evidence>
<dbReference type="Proteomes" id="UP000044071">
    <property type="component" value="Unassembled WGS sequence"/>
</dbReference>
<feature type="transmembrane region" description="Helical" evidence="4">
    <location>
        <begin position="291"/>
        <end position="309"/>
    </location>
</feature>
<evidence type="ECO:0000256" key="3">
    <source>
        <dbReference type="ARBA" id="ARBA00023136"/>
    </source>
</evidence>
<feature type="transmembrane region" description="Helical" evidence="4">
    <location>
        <begin position="12"/>
        <end position="33"/>
    </location>
</feature>
<dbReference type="PROSITE" id="PS50850">
    <property type="entry name" value="MFS"/>
    <property type="match status" value="1"/>
</dbReference>
<dbReference type="RefSeq" id="WP_043874278.1">
    <property type="nucleotide sequence ID" value="NZ_CCVW01000002.1"/>
</dbReference>
<feature type="transmembrane region" description="Helical" evidence="4">
    <location>
        <begin position="256"/>
        <end position="279"/>
    </location>
</feature>
<proteinExistence type="predicted"/>
<dbReference type="InterPro" id="IPR036259">
    <property type="entry name" value="MFS_trans_sf"/>
</dbReference>
<dbReference type="STRING" id="1034943.BN59_02096"/>
<dbReference type="AlphaFoldDB" id="A0A078KXW7"/>
<feature type="transmembrane region" description="Helical" evidence="4">
    <location>
        <begin position="73"/>
        <end position="93"/>
    </location>
</feature>
<dbReference type="InterPro" id="IPR053160">
    <property type="entry name" value="MFS_DHA3_Transporter"/>
</dbReference>
<dbReference type="EMBL" id="CCSB01000002">
    <property type="protein sequence ID" value="CDZ77806.1"/>
    <property type="molecule type" value="Genomic_DNA"/>
</dbReference>
<dbReference type="Pfam" id="PF07690">
    <property type="entry name" value="MFS_1"/>
    <property type="match status" value="1"/>
</dbReference>
<feature type="transmembrane region" description="Helical" evidence="4">
    <location>
        <begin position="349"/>
        <end position="369"/>
    </location>
</feature>
<evidence type="ECO:0000256" key="4">
    <source>
        <dbReference type="SAM" id="Phobius"/>
    </source>
</evidence>
<dbReference type="Gene3D" id="1.20.1250.20">
    <property type="entry name" value="MFS general substrate transporter like domains"/>
    <property type="match status" value="1"/>
</dbReference>
<dbReference type="OrthoDB" id="9816124at2"/>
<dbReference type="GO" id="GO:0022857">
    <property type="term" value="F:transmembrane transporter activity"/>
    <property type="evidence" value="ECO:0007669"/>
    <property type="project" value="InterPro"/>
</dbReference>
<evidence type="ECO:0000256" key="1">
    <source>
        <dbReference type="ARBA" id="ARBA00022692"/>
    </source>
</evidence>
<feature type="transmembrane region" description="Helical" evidence="4">
    <location>
        <begin position="225"/>
        <end position="244"/>
    </location>
</feature>
<dbReference type="PANTHER" id="PTHR23530:SF1">
    <property type="entry name" value="PERMEASE, MAJOR FACILITATOR SUPERFAMILY-RELATED"/>
    <property type="match status" value="1"/>
</dbReference>
<evidence type="ECO:0000313" key="6">
    <source>
        <dbReference type="EMBL" id="CDZ77806.1"/>
    </source>
</evidence>
<protein>
    <submittedName>
        <fullName evidence="6">Multidrug resistance protein</fullName>
    </submittedName>
</protein>
<reference evidence="6 7" key="1">
    <citation type="submission" date="2014-06" db="EMBL/GenBank/DDBJ databases">
        <authorList>
            <person name="Urmite Genomes Urmite Genomes"/>
        </authorList>
    </citation>
    <scope>NUCLEOTIDE SEQUENCE [LARGE SCALE GENOMIC DNA]</scope>
</reference>
<feature type="transmembrane region" description="Helical" evidence="4">
    <location>
        <begin position="375"/>
        <end position="399"/>
    </location>
</feature>
<organism evidence="6 7">
    <name type="scientific">Legionella massiliensis</name>
    <dbReference type="NCBI Taxonomy" id="1034943"/>
    <lineage>
        <taxon>Bacteria</taxon>
        <taxon>Pseudomonadati</taxon>
        <taxon>Pseudomonadota</taxon>
        <taxon>Gammaproteobacteria</taxon>
        <taxon>Legionellales</taxon>
        <taxon>Legionellaceae</taxon>
        <taxon>Legionella</taxon>
    </lineage>
</organism>
<feature type="transmembrane region" description="Helical" evidence="4">
    <location>
        <begin position="99"/>
        <end position="124"/>
    </location>
</feature>
<evidence type="ECO:0000313" key="7">
    <source>
        <dbReference type="Proteomes" id="UP000044071"/>
    </source>
</evidence>
<name>A0A078KXW7_9GAMM</name>
<dbReference type="PANTHER" id="PTHR23530">
    <property type="entry name" value="TRANSPORT PROTEIN-RELATED"/>
    <property type="match status" value="1"/>
</dbReference>
<gene>
    <name evidence="6" type="ORF">BN59_02096</name>
</gene>
<dbReference type="eggNOG" id="COG2814">
    <property type="taxonomic scope" value="Bacteria"/>
</dbReference>
<keyword evidence="3 4" id="KW-0472">Membrane</keyword>
<feature type="transmembrane region" description="Helical" evidence="4">
    <location>
        <begin position="171"/>
        <end position="190"/>
    </location>
</feature>
<sequence>MEYSSKSITRVYLTLILLNTLATSFIWGINTLFLLDGGLSNTEAFAANAFFTAGQVLFEVPTGVAADTWGRRLSFMLGGITLMASTLLYLFMWQISAPFWAWAAISILLGLGFTFYSGATEAWLVDALAAAKFDDVESIFAKGQIVSGIGMLTGSIAGGVIAQYTNLGVPYIFRAFFLILSFMFAFFYMFDIGFVPKQTISLLPEMKRVLSSSVKYGLKTPPIRWLMIAGIFTSGVGIYAFYALQPYLLKLYGDPSAYSIAGLAAALVAGAQIVGGLLVPYVRKLFKKRTSLLFSGVLLNSVLLFAIGYNPHFWITVFLISIWSLIFAASIPVRLAYINGIIPSDQRATVLSFDSMMSSSGGVIFQPVLGKVADVWSYSTSYLVCAIINSASWPFILLAKREKTQSDIITTKEEP</sequence>